<feature type="region of interest" description="Disordered" evidence="1">
    <location>
        <begin position="1"/>
        <end position="33"/>
    </location>
</feature>
<name>A0A5E4N145_9HEMI</name>
<evidence type="ECO:0000256" key="1">
    <source>
        <dbReference type="SAM" id="MobiDB-lite"/>
    </source>
</evidence>
<evidence type="ECO:0000313" key="3">
    <source>
        <dbReference type="Proteomes" id="UP000325440"/>
    </source>
</evidence>
<feature type="compositionally biased region" description="Basic and acidic residues" evidence="1">
    <location>
        <begin position="18"/>
        <end position="29"/>
    </location>
</feature>
<dbReference type="AlphaFoldDB" id="A0A5E4N145"/>
<dbReference type="EMBL" id="CABPRJ010001471">
    <property type="protein sequence ID" value="VVC38392.1"/>
    <property type="molecule type" value="Genomic_DNA"/>
</dbReference>
<evidence type="ECO:0000313" key="2">
    <source>
        <dbReference type="EMBL" id="VVC38392.1"/>
    </source>
</evidence>
<dbReference type="Proteomes" id="UP000325440">
    <property type="component" value="Unassembled WGS sequence"/>
</dbReference>
<keyword evidence="3" id="KW-1185">Reference proteome</keyword>
<protein>
    <submittedName>
        <fullName evidence="2">Uncharacterized protein</fullName>
    </submittedName>
</protein>
<reference evidence="2 3" key="1">
    <citation type="submission" date="2019-08" db="EMBL/GenBank/DDBJ databases">
        <authorList>
            <person name="Alioto T."/>
            <person name="Alioto T."/>
            <person name="Gomez Garrido J."/>
        </authorList>
    </citation>
    <scope>NUCLEOTIDE SEQUENCE [LARGE SCALE GENOMIC DNA]</scope>
</reference>
<organism evidence="2 3">
    <name type="scientific">Cinara cedri</name>
    <dbReference type="NCBI Taxonomy" id="506608"/>
    <lineage>
        <taxon>Eukaryota</taxon>
        <taxon>Metazoa</taxon>
        <taxon>Ecdysozoa</taxon>
        <taxon>Arthropoda</taxon>
        <taxon>Hexapoda</taxon>
        <taxon>Insecta</taxon>
        <taxon>Pterygota</taxon>
        <taxon>Neoptera</taxon>
        <taxon>Paraneoptera</taxon>
        <taxon>Hemiptera</taxon>
        <taxon>Sternorrhyncha</taxon>
        <taxon>Aphidomorpha</taxon>
        <taxon>Aphidoidea</taxon>
        <taxon>Aphididae</taxon>
        <taxon>Lachninae</taxon>
        <taxon>Cinara</taxon>
    </lineage>
</organism>
<proteinExistence type="predicted"/>
<sequence length="114" mass="13255">MQDCHDGKRQYKNNNARDPSEANKRELALKQRKAKQVVRKNKRIWEKARIKTIGNSYKNNTKLFFEKANKNCIMAGLPKYEFTKIKKTDGSEIFAQIIQSSCIKNTVPVNKHVT</sequence>
<dbReference type="OrthoDB" id="6628261at2759"/>
<gene>
    <name evidence="2" type="ORF">CINCED_3A023667</name>
</gene>
<accession>A0A5E4N145</accession>